<keyword evidence="3" id="KW-1185">Reference proteome</keyword>
<keyword evidence="2" id="KW-0808">Transferase</keyword>
<evidence type="ECO:0000313" key="3">
    <source>
        <dbReference type="Proteomes" id="UP000335415"/>
    </source>
</evidence>
<dbReference type="OrthoDB" id="9816014at2"/>
<evidence type="ECO:0000259" key="1">
    <source>
        <dbReference type="Pfam" id="PF01869"/>
    </source>
</evidence>
<dbReference type="PANTHER" id="PTHR43190:SF3">
    <property type="entry name" value="N-ACETYL-D-GLUCOSAMINE KINASE"/>
    <property type="match status" value="1"/>
</dbReference>
<protein>
    <submittedName>
        <fullName evidence="2">N-acetylglucosamine kinase</fullName>
    </submittedName>
</protein>
<sequence>MQSQYLLGIDGGGTHCRARLTDIQGKWLAECSAGPANIFTDYDEALGTALRLAEETLRKAALPAGALAHTVAVMGFAGANVASLRQRLRSWQPPFARYQAFSDVEIACIGAHRGAPGAVLIAGTGSQGVAWDGRAFHSIGGWGFALSDQGSGAQLGRSALRHALMAHEGLTPVTPFTQAVMAHFSHEAEKMLLWSQGAGPADWAAFSPQVFDYAARQDEAAVALVNNTAQEIAVLIRALAHRGQGRLSLMGGLAQPVTPWLPAAVRDKLTSAQGDALSGALQLAARCYREPHPAR</sequence>
<dbReference type="Pfam" id="PF01869">
    <property type="entry name" value="BcrAD_BadFG"/>
    <property type="match status" value="1"/>
</dbReference>
<keyword evidence="2" id="KW-0418">Kinase</keyword>
<dbReference type="InterPro" id="IPR002731">
    <property type="entry name" value="ATPase_BadF"/>
</dbReference>
<reference evidence="2 3" key="1">
    <citation type="submission" date="2019-09" db="EMBL/GenBank/DDBJ databases">
        <authorList>
            <person name="Li Y."/>
        </authorList>
    </citation>
    <scope>NUCLEOTIDE SEQUENCE [LARGE SCALE GENOMIC DNA]</scope>
    <source>
        <strain evidence="2 3">L3-3HA</strain>
    </source>
</reference>
<dbReference type="InterPro" id="IPR043129">
    <property type="entry name" value="ATPase_NBD"/>
</dbReference>
<dbReference type="InterPro" id="IPR052519">
    <property type="entry name" value="Euk-type_GlcNAc_Kinase"/>
</dbReference>
<accession>A0A5J5FUQ2</accession>
<dbReference type="CDD" id="cd24082">
    <property type="entry name" value="ASKHA_NBD_GspK-like"/>
    <property type="match status" value="1"/>
</dbReference>
<dbReference type="SUPFAM" id="SSF53067">
    <property type="entry name" value="Actin-like ATPase domain"/>
    <property type="match status" value="2"/>
</dbReference>
<dbReference type="EMBL" id="VYKJ01000011">
    <property type="protein sequence ID" value="KAA8997396.1"/>
    <property type="molecule type" value="Genomic_DNA"/>
</dbReference>
<gene>
    <name evidence="2" type="ORF">FJU30_19385</name>
</gene>
<dbReference type="Proteomes" id="UP000335415">
    <property type="component" value="Unassembled WGS sequence"/>
</dbReference>
<comment type="caution">
    <text evidence="2">The sequence shown here is derived from an EMBL/GenBank/DDBJ whole genome shotgun (WGS) entry which is preliminary data.</text>
</comment>
<dbReference type="GO" id="GO:0016301">
    <property type="term" value="F:kinase activity"/>
    <property type="evidence" value="ECO:0007669"/>
    <property type="project" value="UniProtKB-KW"/>
</dbReference>
<proteinExistence type="predicted"/>
<feature type="domain" description="ATPase BadF/BadG/BcrA/BcrD type" evidence="1">
    <location>
        <begin position="7"/>
        <end position="255"/>
    </location>
</feature>
<dbReference type="PANTHER" id="PTHR43190">
    <property type="entry name" value="N-ACETYL-D-GLUCOSAMINE KINASE"/>
    <property type="match status" value="1"/>
</dbReference>
<organism evidence="2 3">
    <name type="scientific">Affinibrenneria salicis</name>
    <dbReference type="NCBI Taxonomy" id="2590031"/>
    <lineage>
        <taxon>Bacteria</taxon>
        <taxon>Pseudomonadati</taxon>
        <taxon>Pseudomonadota</taxon>
        <taxon>Gammaproteobacteria</taxon>
        <taxon>Enterobacterales</taxon>
        <taxon>Pectobacteriaceae</taxon>
        <taxon>Affinibrenneria</taxon>
    </lineage>
</organism>
<dbReference type="AlphaFoldDB" id="A0A5J5FUQ2"/>
<evidence type="ECO:0000313" key="2">
    <source>
        <dbReference type="EMBL" id="KAA8997396.1"/>
    </source>
</evidence>
<dbReference type="Gene3D" id="3.30.420.40">
    <property type="match status" value="2"/>
</dbReference>
<dbReference type="RefSeq" id="WP_150436619.1">
    <property type="nucleotide sequence ID" value="NZ_VYKJ01000011.1"/>
</dbReference>
<name>A0A5J5FUQ2_9GAMM</name>